<dbReference type="EMBL" id="CABVIN010000007">
    <property type="protein sequence ID" value="VVP36070.1"/>
    <property type="molecule type" value="Genomic_DNA"/>
</dbReference>
<dbReference type="Proteomes" id="UP000377224">
    <property type="component" value="Unassembled WGS sequence"/>
</dbReference>
<dbReference type="RefSeq" id="WP_150648407.1">
    <property type="nucleotide sequence ID" value="NZ_CABVIN010000007.1"/>
</dbReference>
<name>A0A5E7NI93_PSEFL</name>
<reference evidence="1 2" key="1">
    <citation type="submission" date="2019-09" db="EMBL/GenBank/DDBJ databases">
        <authorList>
            <person name="Chandra G."/>
            <person name="Truman W A."/>
        </authorList>
    </citation>
    <scope>NUCLEOTIDE SEQUENCE [LARGE SCALE GENOMIC DNA]</scope>
    <source>
        <strain evidence="1">PS896</strain>
    </source>
</reference>
<sequence length="187" mass="20505">MKVYVFPVSNGVAYWGVKSLLNPYTGGAAYCAGFPSAFGGNDDDDNTYVTCAKEATEESHRKVELDSAVFKLLWTTKVGAVHYIYYYATGFHYYPAAVLSVAQAGMPSYQEGTGDVLLLDMNAAPVPDLSNLAALIDWILQQFRLQFPHPGPVDPINNAEARQQFNASEHITAFAHLVSRHQADPIN</sequence>
<organism evidence="1 2">
    <name type="scientific">Pseudomonas fluorescens</name>
    <dbReference type="NCBI Taxonomy" id="294"/>
    <lineage>
        <taxon>Bacteria</taxon>
        <taxon>Pseudomonadati</taxon>
        <taxon>Pseudomonadota</taxon>
        <taxon>Gammaproteobacteria</taxon>
        <taxon>Pseudomonadales</taxon>
        <taxon>Pseudomonadaceae</taxon>
        <taxon>Pseudomonas</taxon>
    </lineage>
</organism>
<accession>A0A5E7NI93</accession>
<evidence type="ECO:0008006" key="3">
    <source>
        <dbReference type="Google" id="ProtNLM"/>
    </source>
</evidence>
<gene>
    <name evidence="1" type="ORF">PS896_04607</name>
</gene>
<evidence type="ECO:0000313" key="1">
    <source>
        <dbReference type="EMBL" id="VVP36070.1"/>
    </source>
</evidence>
<evidence type="ECO:0000313" key="2">
    <source>
        <dbReference type="Proteomes" id="UP000377224"/>
    </source>
</evidence>
<proteinExistence type="predicted"/>
<protein>
    <recommendedName>
        <fullName evidence="3">Nudix hydrolase domain-containing protein</fullName>
    </recommendedName>
</protein>
<dbReference type="AlphaFoldDB" id="A0A5E7NI93"/>